<reference evidence="10 11" key="1">
    <citation type="submission" date="2024-03" db="EMBL/GenBank/DDBJ databases">
        <title>Genome-scale model development and genomic sequencing of the oleaginous clade Lipomyces.</title>
        <authorList>
            <consortium name="Lawrence Berkeley National Laboratory"/>
            <person name="Czajka J.J."/>
            <person name="Han Y."/>
            <person name="Kim J."/>
            <person name="Mondo S.J."/>
            <person name="Hofstad B.A."/>
            <person name="Robles A."/>
            <person name="Haridas S."/>
            <person name="Riley R."/>
            <person name="LaButti K."/>
            <person name="Pangilinan J."/>
            <person name="Andreopoulos W."/>
            <person name="Lipzen A."/>
            <person name="Yan J."/>
            <person name="Wang M."/>
            <person name="Ng V."/>
            <person name="Grigoriev I.V."/>
            <person name="Spatafora J.W."/>
            <person name="Magnuson J.K."/>
            <person name="Baker S.E."/>
            <person name="Pomraning K.R."/>
        </authorList>
    </citation>
    <scope>NUCLEOTIDE SEQUENCE [LARGE SCALE GENOMIC DNA]</scope>
    <source>
        <strain evidence="10 11">Phaff 52-87</strain>
    </source>
</reference>
<feature type="region of interest" description="Disordered" evidence="8">
    <location>
        <begin position="411"/>
        <end position="432"/>
    </location>
</feature>
<feature type="domain" description="PHD-type" evidence="9">
    <location>
        <begin position="8"/>
        <end position="58"/>
    </location>
</feature>
<sequence>MAPSSKAEVYCICRRPDMGLWMVGCDFCDDWFHGKCVGVAEEDGELIESYCCPNCAKKSLGQTSWKRKCLLPSCRKPALFDKTNKSSAQRSKYCSPEHGVEWFKLNIDVHTRGSSSSKSSPSTTDDGYRNQPISPAELAAVVKSAGSLSRFKLLGEFIQLPDPPSSVSASAPASSASSPAPTPKPLSSLFLSSSTTSAPLDEERGLYLAEERRVLSNLAAERREINQALQYIENKAAYIDFIKLRASAQKTICGFDRKLVWDDAEWQAWCDSQEGQRALREISQFKIRQEETRARMMAELEEQEKREAAEAAAAAAEAAAARSAAGNSRKPKRAAPQRKRKQQVQVPIDLQEIVGILGEGASEDEVCMLEKRRCSRHANWQYIRAEEVELDERVARNALAKIEAGEQAIARRATARRYKDSTKDGGRCITVS</sequence>
<dbReference type="Gene3D" id="3.30.40.10">
    <property type="entry name" value="Zinc/RING finger domain, C3HC4 (zinc finger)"/>
    <property type="match status" value="1"/>
</dbReference>
<keyword evidence="11" id="KW-1185">Reference proteome</keyword>
<keyword evidence="7" id="KW-0175">Coiled coil</keyword>
<evidence type="ECO:0000256" key="3">
    <source>
        <dbReference type="ARBA" id="ARBA00022771"/>
    </source>
</evidence>
<evidence type="ECO:0000313" key="11">
    <source>
        <dbReference type="Proteomes" id="UP001498771"/>
    </source>
</evidence>
<dbReference type="GeneID" id="90038281"/>
<dbReference type="InterPro" id="IPR011011">
    <property type="entry name" value="Znf_FYVE_PHD"/>
</dbReference>
<feature type="compositionally biased region" description="Basic residues" evidence="8">
    <location>
        <begin position="329"/>
        <end position="342"/>
    </location>
</feature>
<evidence type="ECO:0000259" key="9">
    <source>
        <dbReference type="PROSITE" id="PS50016"/>
    </source>
</evidence>
<keyword evidence="4" id="KW-0862">Zinc</keyword>
<feature type="region of interest" description="Disordered" evidence="8">
    <location>
        <begin position="112"/>
        <end position="131"/>
    </location>
</feature>
<protein>
    <recommendedName>
        <fullName evidence="9">PHD-type domain-containing protein</fullName>
    </recommendedName>
</protein>
<proteinExistence type="predicted"/>
<evidence type="ECO:0000313" key="10">
    <source>
        <dbReference type="EMBL" id="KAK7205238.1"/>
    </source>
</evidence>
<feature type="coiled-coil region" evidence="7">
    <location>
        <begin position="208"/>
        <end position="235"/>
    </location>
</feature>
<feature type="region of interest" description="Disordered" evidence="8">
    <location>
        <begin position="168"/>
        <end position="191"/>
    </location>
</feature>
<keyword evidence="2" id="KW-0479">Metal-binding</keyword>
<comment type="caution">
    <text evidence="10">The sequence shown here is derived from an EMBL/GenBank/DDBJ whole genome shotgun (WGS) entry which is preliminary data.</text>
</comment>
<dbReference type="PANTHER" id="PTHR46174">
    <property type="entry name" value="CXXC-TYPE ZINC FINGER PROTEIN 1"/>
    <property type="match status" value="1"/>
</dbReference>
<feature type="region of interest" description="Disordered" evidence="8">
    <location>
        <begin position="301"/>
        <end position="343"/>
    </location>
</feature>
<organism evidence="10 11">
    <name type="scientific">Myxozyma melibiosi</name>
    <dbReference type="NCBI Taxonomy" id="54550"/>
    <lineage>
        <taxon>Eukaryota</taxon>
        <taxon>Fungi</taxon>
        <taxon>Dikarya</taxon>
        <taxon>Ascomycota</taxon>
        <taxon>Saccharomycotina</taxon>
        <taxon>Lipomycetes</taxon>
        <taxon>Lipomycetales</taxon>
        <taxon>Lipomycetaceae</taxon>
        <taxon>Myxozyma</taxon>
    </lineage>
</organism>
<dbReference type="SMART" id="SM00249">
    <property type="entry name" value="PHD"/>
    <property type="match status" value="1"/>
</dbReference>
<evidence type="ECO:0000256" key="6">
    <source>
        <dbReference type="PROSITE-ProRule" id="PRU00146"/>
    </source>
</evidence>
<dbReference type="InterPro" id="IPR001965">
    <property type="entry name" value="Znf_PHD"/>
</dbReference>
<dbReference type="Pfam" id="PF00628">
    <property type="entry name" value="PHD"/>
    <property type="match status" value="1"/>
</dbReference>
<evidence type="ECO:0000256" key="2">
    <source>
        <dbReference type="ARBA" id="ARBA00022723"/>
    </source>
</evidence>
<evidence type="ECO:0000256" key="1">
    <source>
        <dbReference type="ARBA" id="ARBA00004123"/>
    </source>
</evidence>
<dbReference type="InterPro" id="IPR013083">
    <property type="entry name" value="Znf_RING/FYVE/PHD"/>
</dbReference>
<dbReference type="InterPro" id="IPR019787">
    <property type="entry name" value="Znf_PHD-finger"/>
</dbReference>
<dbReference type="RefSeq" id="XP_064768271.1">
    <property type="nucleotide sequence ID" value="XM_064912769.1"/>
</dbReference>
<dbReference type="EMBL" id="JBBJBU010000006">
    <property type="protein sequence ID" value="KAK7205238.1"/>
    <property type="molecule type" value="Genomic_DNA"/>
</dbReference>
<feature type="compositionally biased region" description="Basic and acidic residues" evidence="8">
    <location>
        <begin position="417"/>
        <end position="426"/>
    </location>
</feature>
<accession>A0ABR1F5X1</accession>
<name>A0ABR1F5X1_9ASCO</name>
<feature type="compositionally biased region" description="Low complexity" evidence="8">
    <location>
        <begin position="310"/>
        <end position="325"/>
    </location>
</feature>
<dbReference type="PROSITE" id="PS50016">
    <property type="entry name" value="ZF_PHD_2"/>
    <property type="match status" value="1"/>
</dbReference>
<evidence type="ECO:0000256" key="5">
    <source>
        <dbReference type="ARBA" id="ARBA00023242"/>
    </source>
</evidence>
<keyword evidence="3 6" id="KW-0863">Zinc-finger</keyword>
<comment type="subcellular location">
    <subcellularLocation>
        <location evidence="1">Nucleus</location>
    </subcellularLocation>
</comment>
<dbReference type="Proteomes" id="UP001498771">
    <property type="component" value="Unassembled WGS sequence"/>
</dbReference>
<dbReference type="SUPFAM" id="SSF57903">
    <property type="entry name" value="FYVE/PHD zinc finger"/>
    <property type="match status" value="1"/>
</dbReference>
<dbReference type="PROSITE" id="PS01359">
    <property type="entry name" value="ZF_PHD_1"/>
    <property type="match status" value="1"/>
</dbReference>
<evidence type="ECO:0000256" key="4">
    <source>
        <dbReference type="ARBA" id="ARBA00022833"/>
    </source>
</evidence>
<dbReference type="InterPro" id="IPR019786">
    <property type="entry name" value="Zinc_finger_PHD-type_CS"/>
</dbReference>
<keyword evidence="5" id="KW-0539">Nucleus</keyword>
<gene>
    <name evidence="10" type="ORF">BZA70DRAFT_279378</name>
</gene>
<evidence type="ECO:0000256" key="7">
    <source>
        <dbReference type="SAM" id="Coils"/>
    </source>
</evidence>
<dbReference type="PANTHER" id="PTHR46174:SF1">
    <property type="entry name" value="CXXC-TYPE ZINC FINGER PROTEIN 1"/>
    <property type="match status" value="1"/>
</dbReference>
<dbReference type="InterPro" id="IPR037869">
    <property type="entry name" value="Spp1/CFP1"/>
</dbReference>
<evidence type="ECO:0000256" key="8">
    <source>
        <dbReference type="SAM" id="MobiDB-lite"/>
    </source>
</evidence>